<dbReference type="Proteomes" id="UP001180020">
    <property type="component" value="Unassembled WGS sequence"/>
</dbReference>
<protein>
    <recommendedName>
        <fullName evidence="3">Reverse transcriptase zinc-binding domain-containing protein</fullName>
    </recommendedName>
</protein>
<dbReference type="AlphaFoldDB" id="A0AAV9EYY5"/>
<evidence type="ECO:0000313" key="1">
    <source>
        <dbReference type="EMBL" id="KAK1318406.1"/>
    </source>
</evidence>
<evidence type="ECO:0000313" key="2">
    <source>
        <dbReference type="Proteomes" id="UP001180020"/>
    </source>
</evidence>
<comment type="caution">
    <text evidence="1">The sequence shown here is derived from an EMBL/GenBank/DDBJ whole genome shotgun (WGS) entry which is preliminary data.</text>
</comment>
<dbReference type="EMBL" id="JAUJYO010000004">
    <property type="protein sequence ID" value="KAK1318406.1"/>
    <property type="molecule type" value="Genomic_DNA"/>
</dbReference>
<reference evidence="1" key="1">
    <citation type="journal article" date="2023" name="Nat. Commun.">
        <title>Diploid and tetraploid genomes of Acorus and the evolution of monocots.</title>
        <authorList>
            <person name="Ma L."/>
            <person name="Liu K.W."/>
            <person name="Li Z."/>
            <person name="Hsiao Y.Y."/>
            <person name="Qi Y."/>
            <person name="Fu T."/>
            <person name="Tang G.D."/>
            <person name="Zhang D."/>
            <person name="Sun W.H."/>
            <person name="Liu D.K."/>
            <person name="Li Y."/>
            <person name="Chen G.Z."/>
            <person name="Liu X.D."/>
            <person name="Liao X.Y."/>
            <person name="Jiang Y.T."/>
            <person name="Yu X."/>
            <person name="Hao Y."/>
            <person name="Huang J."/>
            <person name="Zhao X.W."/>
            <person name="Ke S."/>
            <person name="Chen Y.Y."/>
            <person name="Wu W.L."/>
            <person name="Hsu J.L."/>
            <person name="Lin Y.F."/>
            <person name="Huang M.D."/>
            <person name="Li C.Y."/>
            <person name="Huang L."/>
            <person name="Wang Z.W."/>
            <person name="Zhao X."/>
            <person name="Zhong W.Y."/>
            <person name="Peng D.H."/>
            <person name="Ahmad S."/>
            <person name="Lan S."/>
            <person name="Zhang J.S."/>
            <person name="Tsai W.C."/>
            <person name="Van de Peer Y."/>
            <person name="Liu Z.J."/>
        </authorList>
    </citation>
    <scope>NUCLEOTIDE SEQUENCE</scope>
    <source>
        <strain evidence="1">CP</strain>
    </source>
</reference>
<keyword evidence="2" id="KW-1185">Reference proteome</keyword>
<reference evidence="1" key="2">
    <citation type="submission" date="2023-06" db="EMBL/GenBank/DDBJ databases">
        <authorList>
            <person name="Ma L."/>
            <person name="Liu K.-W."/>
            <person name="Li Z."/>
            <person name="Hsiao Y.-Y."/>
            <person name="Qi Y."/>
            <person name="Fu T."/>
            <person name="Tang G."/>
            <person name="Zhang D."/>
            <person name="Sun W.-H."/>
            <person name="Liu D.-K."/>
            <person name="Li Y."/>
            <person name="Chen G.-Z."/>
            <person name="Liu X.-D."/>
            <person name="Liao X.-Y."/>
            <person name="Jiang Y.-T."/>
            <person name="Yu X."/>
            <person name="Hao Y."/>
            <person name="Huang J."/>
            <person name="Zhao X.-W."/>
            <person name="Ke S."/>
            <person name="Chen Y.-Y."/>
            <person name="Wu W.-L."/>
            <person name="Hsu J.-L."/>
            <person name="Lin Y.-F."/>
            <person name="Huang M.-D."/>
            <person name="Li C.-Y."/>
            <person name="Huang L."/>
            <person name="Wang Z.-W."/>
            <person name="Zhao X."/>
            <person name="Zhong W.-Y."/>
            <person name="Peng D.-H."/>
            <person name="Ahmad S."/>
            <person name="Lan S."/>
            <person name="Zhang J.-S."/>
            <person name="Tsai W.-C."/>
            <person name="Van De Peer Y."/>
            <person name="Liu Z.-J."/>
        </authorList>
    </citation>
    <scope>NUCLEOTIDE SEQUENCE</scope>
    <source>
        <strain evidence="1">CP</strain>
        <tissue evidence="1">Leaves</tissue>
    </source>
</reference>
<evidence type="ECO:0008006" key="3">
    <source>
        <dbReference type="Google" id="ProtNLM"/>
    </source>
</evidence>
<proteinExistence type="predicted"/>
<accession>A0AAV9EYY5</accession>
<sequence length="131" mass="15013">MSTTCELCNAASESIDHLFYICPVIKQLWRDIGTALGTSFNFSNRIALWEEMWDFSRPRSSRLQAQVDKIIIPATLWAIWLGRNNLIFSGERFYIENIWDNAIAFVSAWGCSLAGARRVRIVRGELQIEPS</sequence>
<name>A0AAV9EYY5_ACOCL</name>
<organism evidence="1 2">
    <name type="scientific">Acorus calamus</name>
    <name type="common">Sweet flag</name>
    <dbReference type="NCBI Taxonomy" id="4465"/>
    <lineage>
        <taxon>Eukaryota</taxon>
        <taxon>Viridiplantae</taxon>
        <taxon>Streptophyta</taxon>
        <taxon>Embryophyta</taxon>
        <taxon>Tracheophyta</taxon>
        <taxon>Spermatophyta</taxon>
        <taxon>Magnoliopsida</taxon>
        <taxon>Liliopsida</taxon>
        <taxon>Acoraceae</taxon>
        <taxon>Acorus</taxon>
    </lineage>
</organism>
<gene>
    <name evidence="1" type="ORF">QJS10_CPB04g00880</name>
</gene>